<evidence type="ECO:0000256" key="1">
    <source>
        <dbReference type="ARBA" id="ARBA00002001"/>
    </source>
</evidence>
<dbReference type="InterPro" id="IPR009072">
    <property type="entry name" value="Histone-fold"/>
</dbReference>
<dbReference type="PANTHER" id="PTHR23428">
    <property type="entry name" value="HISTONE H2B"/>
    <property type="match status" value="1"/>
</dbReference>
<evidence type="ECO:0000313" key="6">
    <source>
        <dbReference type="EMBL" id="KAG6468559.1"/>
    </source>
</evidence>
<evidence type="ECO:0000256" key="4">
    <source>
        <dbReference type="SAM" id="MobiDB-lite"/>
    </source>
</evidence>
<feature type="compositionally biased region" description="Acidic residues" evidence="4">
    <location>
        <begin position="204"/>
        <end position="223"/>
    </location>
</feature>
<feature type="region of interest" description="Disordered" evidence="4">
    <location>
        <begin position="157"/>
        <end position="263"/>
    </location>
</feature>
<dbReference type="CDD" id="cd22910">
    <property type="entry name" value="HFD_H2B"/>
    <property type="match status" value="1"/>
</dbReference>
<feature type="compositionally biased region" description="Basic and acidic residues" evidence="4">
    <location>
        <begin position="179"/>
        <end position="197"/>
    </location>
</feature>
<dbReference type="InterPro" id="IPR000558">
    <property type="entry name" value="Histone_H2B"/>
</dbReference>
<dbReference type="AlphaFoldDB" id="A0A8J5CSM4"/>
<dbReference type="SUPFAM" id="SSF47113">
    <property type="entry name" value="Histone-fold"/>
    <property type="match status" value="1"/>
</dbReference>
<sequence>MVSQTGDHCSSKMFVLGTRGRNQDALRSLRILYTYPLHLPMKAHVSFHASPRRLPRIVYLSLHCLLPAFFPISSRSLSPLSLSNTPTSRRRYLLMAPKRAKIVRTTKKVVEETVEVLGVAVDSHNSVNLPAASDSKIVEVVVEDEVPISVVVVANDKKTEPETEQKQRAEEASLETEEPLPKQKGDEDDRSKEKEAAESIVDMETQEGEEGGDEKEEKGEEDERVEKEAEPPTPKKVEQRKEAPVKESKKLGKRRWRRRLGGGEMDGVGGGYKRYVFRVLKQVHPGLGISARAMTVVDCMMGDMFERLANEASQLSTYSGRVTLSSREVQGAVQLVLPEELGKHAIAEGSKAVANYMACRVGQRRLVGAGSGDVGGLAGHC</sequence>
<dbReference type="SMART" id="SM00427">
    <property type="entry name" value="H2B"/>
    <property type="match status" value="1"/>
</dbReference>
<dbReference type="GO" id="GO:0030527">
    <property type="term" value="F:structural constituent of chromatin"/>
    <property type="evidence" value="ECO:0007669"/>
    <property type="project" value="InterPro"/>
</dbReference>
<keyword evidence="7" id="KW-1185">Reference proteome</keyword>
<reference evidence="6 7" key="1">
    <citation type="submission" date="2020-08" db="EMBL/GenBank/DDBJ databases">
        <title>Plant Genome Project.</title>
        <authorList>
            <person name="Zhang R.-G."/>
        </authorList>
    </citation>
    <scope>NUCLEOTIDE SEQUENCE [LARGE SCALE GENOMIC DNA]</scope>
    <source>
        <tissue evidence="6">Rhizome</tissue>
    </source>
</reference>
<evidence type="ECO:0000259" key="5">
    <source>
        <dbReference type="Pfam" id="PF00125"/>
    </source>
</evidence>
<gene>
    <name evidence="6" type="ORF">ZIOFF_073247</name>
</gene>
<evidence type="ECO:0000256" key="2">
    <source>
        <dbReference type="ARBA" id="ARBA00006846"/>
    </source>
</evidence>
<proteinExistence type="inferred from homology"/>
<feature type="compositionally biased region" description="Basic and acidic residues" evidence="4">
    <location>
        <begin position="157"/>
        <end position="171"/>
    </location>
</feature>
<evidence type="ECO:0000313" key="7">
    <source>
        <dbReference type="Proteomes" id="UP000734854"/>
    </source>
</evidence>
<dbReference type="Proteomes" id="UP000734854">
    <property type="component" value="Unassembled WGS sequence"/>
</dbReference>
<dbReference type="GO" id="GO:0003677">
    <property type="term" value="F:DNA binding"/>
    <property type="evidence" value="ECO:0007669"/>
    <property type="project" value="InterPro"/>
</dbReference>
<evidence type="ECO:0000256" key="3">
    <source>
        <dbReference type="ARBA" id="ARBA00011538"/>
    </source>
</evidence>
<dbReference type="GO" id="GO:0000786">
    <property type="term" value="C:nucleosome"/>
    <property type="evidence" value="ECO:0007669"/>
    <property type="project" value="InterPro"/>
</dbReference>
<dbReference type="GO" id="GO:0005634">
    <property type="term" value="C:nucleus"/>
    <property type="evidence" value="ECO:0007669"/>
    <property type="project" value="UniProtKB-ARBA"/>
</dbReference>
<dbReference type="Gene3D" id="1.10.20.10">
    <property type="entry name" value="Histone, subunit A"/>
    <property type="match status" value="1"/>
</dbReference>
<dbReference type="Pfam" id="PF00125">
    <property type="entry name" value="Histone"/>
    <property type="match status" value="1"/>
</dbReference>
<dbReference type="PRINTS" id="PR00621">
    <property type="entry name" value="HISTONEH2B"/>
</dbReference>
<dbReference type="GO" id="GO:0046982">
    <property type="term" value="F:protein heterodimerization activity"/>
    <property type="evidence" value="ECO:0007669"/>
    <property type="project" value="InterPro"/>
</dbReference>
<accession>A0A8J5CSM4</accession>
<comment type="caution">
    <text evidence="6">The sequence shown here is derived from an EMBL/GenBank/DDBJ whole genome shotgun (WGS) entry which is preliminary data.</text>
</comment>
<comment type="similarity">
    <text evidence="2">Belongs to the histone H2B family.</text>
</comment>
<feature type="compositionally biased region" description="Basic and acidic residues" evidence="4">
    <location>
        <begin position="224"/>
        <end position="250"/>
    </location>
</feature>
<name>A0A8J5CSM4_ZINOF</name>
<dbReference type="EMBL" id="JACMSC010000022">
    <property type="protein sequence ID" value="KAG6468559.1"/>
    <property type="molecule type" value="Genomic_DNA"/>
</dbReference>
<comment type="subunit">
    <text evidence="3">The nucleosome is a histone octamer containing two molecules each of H2A, H2B, H3 and H4 assembled in one H3-H4 heterotetramer and two H2A-H2B heterodimers. The octamer wraps approximately 147 bp of DNA.</text>
</comment>
<feature type="domain" description="Core Histone H2A/H2B/H3" evidence="5">
    <location>
        <begin position="271"/>
        <end position="335"/>
    </location>
</feature>
<protein>
    <recommendedName>
        <fullName evidence="5">Core Histone H2A/H2B/H3 domain-containing protein</fullName>
    </recommendedName>
</protein>
<organism evidence="6 7">
    <name type="scientific">Zingiber officinale</name>
    <name type="common">Ginger</name>
    <name type="synonym">Amomum zingiber</name>
    <dbReference type="NCBI Taxonomy" id="94328"/>
    <lineage>
        <taxon>Eukaryota</taxon>
        <taxon>Viridiplantae</taxon>
        <taxon>Streptophyta</taxon>
        <taxon>Embryophyta</taxon>
        <taxon>Tracheophyta</taxon>
        <taxon>Spermatophyta</taxon>
        <taxon>Magnoliopsida</taxon>
        <taxon>Liliopsida</taxon>
        <taxon>Zingiberales</taxon>
        <taxon>Zingiberaceae</taxon>
        <taxon>Zingiber</taxon>
    </lineage>
</organism>
<dbReference type="InterPro" id="IPR007125">
    <property type="entry name" value="H2A/H2B/H3"/>
</dbReference>
<comment type="function">
    <text evidence="1">Core component of nucleosome. Nucleosomes wrap and compact DNA into chromatin, limiting DNA accessibility to the cellular machineries which require DNA as a template. Histones thereby play a central role in transcription regulation, DNA repair, DNA replication and chromosomal stability. DNA accessibility is regulated via a complex set of post-translational modifications of histones, also called histone code, and nucleosome remodeling.</text>
</comment>
<feature type="compositionally biased region" description="Basic residues" evidence="4">
    <location>
        <begin position="251"/>
        <end position="260"/>
    </location>
</feature>
<dbReference type="FunFam" id="1.10.20.10:FF:000043">
    <property type="entry name" value="Histone H2B"/>
    <property type="match status" value="1"/>
</dbReference>